<protein>
    <recommendedName>
        <fullName evidence="1">Mutator-like transposase domain-containing protein</fullName>
    </recommendedName>
</protein>
<dbReference type="Proteomes" id="UP000887013">
    <property type="component" value="Unassembled WGS sequence"/>
</dbReference>
<feature type="domain" description="Mutator-like transposase" evidence="1">
    <location>
        <begin position="2"/>
        <end position="81"/>
    </location>
</feature>
<proteinExistence type="predicted"/>
<keyword evidence="3" id="KW-1185">Reference proteome</keyword>
<evidence type="ECO:0000259" key="1">
    <source>
        <dbReference type="Pfam" id="PF20700"/>
    </source>
</evidence>
<evidence type="ECO:0000313" key="3">
    <source>
        <dbReference type="Proteomes" id="UP000887013"/>
    </source>
</evidence>
<sequence>MRYIGKGAESAVMFCGIMNLAPPPTKFTKSNNILIQAARETYEVSMAEAVHETVEGNDEGRDVAVDGRWQKRGFSSKNGVVKLQVSIQVK</sequence>
<dbReference type="InterPro" id="IPR049012">
    <property type="entry name" value="Mutator_transp_dom"/>
</dbReference>
<dbReference type="OrthoDB" id="6426517at2759"/>
<reference evidence="2" key="1">
    <citation type="submission" date="2020-08" db="EMBL/GenBank/DDBJ databases">
        <title>Multicomponent nature underlies the extraordinary mechanical properties of spider dragline silk.</title>
        <authorList>
            <person name="Kono N."/>
            <person name="Nakamura H."/>
            <person name="Mori M."/>
            <person name="Yoshida Y."/>
            <person name="Ohtoshi R."/>
            <person name="Malay A.D."/>
            <person name="Moran D.A.P."/>
            <person name="Tomita M."/>
            <person name="Numata K."/>
            <person name="Arakawa K."/>
        </authorList>
    </citation>
    <scope>NUCLEOTIDE SEQUENCE</scope>
</reference>
<evidence type="ECO:0000313" key="2">
    <source>
        <dbReference type="EMBL" id="GFS98900.1"/>
    </source>
</evidence>
<organism evidence="2 3">
    <name type="scientific">Nephila pilipes</name>
    <name type="common">Giant wood spider</name>
    <name type="synonym">Nephila maculata</name>
    <dbReference type="NCBI Taxonomy" id="299642"/>
    <lineage>
        <taxon>Eukaryota</taxon>
        <taxon>Metazoa</taxon>
        <taxon>Ecdysozoa</taxon>
        <taxon>Arthropoda</taxon>
        <taxon>Chelicerata</taxon>
        <taxon>Arachnida</taxon>
        <taxon>Araneae</taxon>
        <taxon>Araneomorphae</taxon>
        <taxon>Entelegynae</taxon>
        <taxon>Araneoidea</taxon>
        <taxon>Nephilidae</taxon>
        <taxon>Nephila</taxon>
    </lineage>
</organism>
<comment type="caution">
    <text evidence="2">The sequence shown here is derived from an EMBL/GenBank/DDBJ whole genome shotgun (WGS) entry which is preliminary data.</text>
</comment>
<name>A0A8X6N7G9_NEPPI</name>
<accession>A0A8X6N7G9</accession>
<dbReference type="AlphaFoldDB" id="A0A8X6N7G9"/>
<gene>
    <name evidence="2" type="primary">AVEN_117246_1</name>
    <name evidence="2" type="ORF">NPIL_371161</name>
</gene>
<dbReference type="Pfam" id="PF20700">
    <property type="entry name" value="Mutator"/>
    <property type="match status" value="1"/>
</dbReference>
<dbReference type="EMBL" id="BMAW01055010">
    <property type="protein sequence ID" value="GFS98900.1"/>
    <property type="molecule type" value="Genomic_DNA"/>
</dbReference>